<proteinExistence type="predicted"/>
<accession>A0A450YUT2</accession>
<gene>
    <name evidence="1" type="ORF">BECKTC1821D_GA0114238_102531</name>
</gene>
<organism evidence="1">
    <name type="scientific">Candidatus Kentrum sp. TC</name>
    <dbReference type="NCBI Taxonomy" id="2126339"/>
    <lineage>
        <taxon>Bacteria</taxon>
        <taxon>Pseudomonadati</taxon>
        <taxon>Pseudomonadota</taxon>
        <taxon>Gammaproteobacteria</taxon>
        <taxon>Candidatus Kentrum</taxon>
    </lineage>
</organism>
<protein>
    <submittedName>
        <fullName evidence="1">Uncharacterized protein</fullName>
    </submittedName>
</protein>
<sequence length="89" mass="9657">MGMPRLTYLGIEPPFARLVFAARGSIPLCADAPVSDAGVISGDSARSALYEELSILTYAGQGETRTYFTPQDIEPRYIGYLGRGKCLRP</sequence>
<dbReference type="EMBL" id="CAADFS010000025">
    <property type="protein sequence ID" value="VFK45294.1"/>
    <property type="molecule type" value="Genomic_DNA"/>
</dbReference>
<reference evidence="1" key="1">
    <citation type="submission" date="2019-02" db="EMBL/GenBank/DDBJ databases">
        <authorList>
            <person name="Gruber-Vodicka R. H."/>
            <person name="Seah K. B. B."/>
        </authorList>
    </citation>
    <scope>NUCLEOTIDE SEQUENCE</scope>
    <source>
        <strain evidence="1">BECK_BZ123</strain>
    </source>
</reference>
<evidence type="ECO:0000313" key="1">
    <source>
        <dbReference type="EMBL" id="VFK45294.1"/>
    </source>
</evidence>
<dbReference type="AlphaFoldDB" id="A0A450YUT2"/>
<name>A0A450YUT2_9GAMM</name>